<dbReference type="InterPro" id="IPR027417">
    <property type="entry name" value="P-loop_NTPase"/>
</dbReference>
<dbReference type="InterPro" id="IPR014016">
    <property type="entry name" value="UvrD-like_ATP-bd"/>
</dbReference>
<keyword evidence="6" id="KW-0238">DNA-binding</keyword>
<evidence type="ECO:0000256" key="2">
    <source>
        <dbReference type="ARBA" id="ARBA00022741"/>
    </source>
</evidence>
<evidence type="ECO:0000259" key="12">
    <source>
        <dbReference type="PROSITE" id="PS51217"/>
    </source>
</evidence>
<evidence type="ECO:0000256" key="1">
    <source>
        <dbReference type="ARBA" id="ARBA00009922"/>
    </source>
</evidence>
<dbReference type="Pfam" id="PF21196">
    <property type="entry name" value="PcrA_UvrD_tudor"/>
    <property type="match status" value="1"/>
</dbReference>
<dbReference type="InterPro" id="IPR013986">
    <property type="entry name" value="DExx_box_DNA_helicase_dom_sf"/>
</dbReference>
<keyword evidence="2" id="KW-0547">Nucleotide-binding</keyword>
<dbReference type="GO" id="GO:0005524">
    <property type="term" value="F:ATP binding"/>
    <property type="evidence" value="ECO:0007669"/>
    <property type="project" value="UniProtKB-KW"/>
</dbReference>
<dbReference type="Gene3D" id="1.10.10.160">
    <property type="match status" value="1"/>
</dbReference>
<dbReference type="GO" id="GO:0016787">
    <property type="term" value="F:hydrolase activity"/>
    <property type="evidence" value="ECO:0007669"/>
    <property type="project" value="UniProtKB-KW"/>
</dbReference>
<dbReference type="GO" id="GO:0033202">
    <property type="term" value="C:DNA helicase complex"/>
    <property type="evidence" value="ECO:0007669"/>
    <property type="project" value="TreeGrafter"/>
</dbReference>
<evidence type="ECO:0000313" key="13">
    <source>
        <dbReference type="EMBL" id="SUZ51689.1"/>
    </source>
</evidence>
<dbReference type="FunFam" id="1.10.486.10:FF:000003">
    <property type="entry name" value="ATP-dependent DNA helicase"/>
    <property type="match status" value="1"/>
</dbReference>
<evidence type="ECO:0000256" key="8">
    <source>
        <dbReference type="ARBA" id="ARBA00034617"/>
    </source>
</evidence>
<dbReference type="Gene3D" id="1.10.486.10">
    <property type="entry name" value="PCRA, domain 4"/>
    <property type="match status" value="1"/>
</dbReference>
<dbReference type="SUPFAM" id="SSF52540">
    <property type="entry name" value="P-loop containing nucleoside triphosphate hydrolases"/>
    <property type="match status" value="1"/>
</dbReference>
<dbReference type="PROSITE" id="PS51198">
    <property type="entry name" value="UVRD_HELICASE_ATP_BIND"/>
    <property type="match status" value="1"/>
</dbReference>
<dbReference type="Gene3D" id="3.40.50.300">
    <property type="entry name" value="P-loop containing nucleotide triphosphate hydrolases"/>
    <property type="match status" value="2"/>
</dbReference>
<reference evidence="13" key="1">
    <citation type="submission" date="2018-05" db="EMBL/GenBank/DDBJ databases">
        <authorList>
            <person name="Lanie J.A."/>
            <person name="Ng W.-L."/>
            <person name="Kazmierczak K.M."/>
            <person name="Andrzejewski T.M."/>
            <person name="Davidsen T.M."/>
            <person name="Wayne K.J."/>
            <person name="Tettelin H."/>
            <person name="Glass J.I."/>
            <person name="Rusch D."/>
            <person name="Podicherti R."/>
            <person name="Tsui H.-C.T."/>
            <person name="Winkler M.E."/>
        </authorList>
    </citation>
    <scope>NUCLEOTIDE SEQUENCE</scope>
</reference>
<comment type="similarity">
    <text evidence="1">Belongs to the helicase family. UvrD subfamily.</text>
</comment>
<dbReference type="InterPro" id="IPR000212">
    <property type="entry name" value="DNA_helicase_UvrD/REP"/>
</dbReference>
<gene>
    <name evidence="13" type="ORF">METZ01_LOCUS4543</name>
</gene>
<protein>
    <recommendedName>
        <fullName evidence="9">DNA 3'-5' helicase</fullName>
        <ecNumber evidence="9">5.6.2.4</ecNumber>
    </recommendedName>
</protein>
<comment type="catalytic activity">
    <reaction evidence="8">
        <text>Couples ATP hydrolysis with the unwinding of duplex DNA by translocating in the 3'-5' direction.</text>
        <dbReference type="EC" id="5.6.2.4"/>
    </reaction>
</comment>
<dbReference type="GO" id="GO:0043138">
    <property type="term" value="F:3'-5' DNA helicase activity"/>
    <property type="evidence" value="ECO:0007669"/>
    <property type="project" value="UniProtKB-EC"/>
</dbReference>
<keyword evidence="5" id="KW-0067">ATP-binding</keyword>
<dbReference type="EC" id="5.6.2.4" evidence="9"/>
<dbReference type="GO" id="GO:0003677">
    <property type="term" value="F:DNA binding"/>
    <property type="evidence" value="ECO:0007669"/>
    <property type="project" value="UniProtKB-KW"/>
</dbReference>
<evidence type="ECO:0000256" key="7">
    <source>
        <dbReference type="ARBA" id="ARBA00023235"/>
    </source>
</evidence>
<evidence type="ECO:0000256" key="9">
    <source>
        <dbReference type="ARBA" id="ARBA00034808"/>
    </source>
</evidence>
<feature type="domain" description="UvrD-like helicase ATP-binding" evidence="11">
    <location>
        <begin position="10"/>
        <end position="295"/>
    </location>
</feature>
<keyword evidence="7" id="KW-0413">Isomerase</keyword>
<feature type="domain" description="UvrD-like helicase C-terminal" evidence="12">
    <location>
        <begin position="296"/>
        <end position="577"/>
    </location>
</feature>
<evidence type="ECO:0000259" key="11">
    <source>
        <dbReference type="PROSITE" id="PS51198"/>
    </source>
</evidence>
<keyword evidence="3" id="KW-0378">Hydrolase</keyword>
<evidence type="ECO:0000256" key="3">
    <source>
        <dbReference type="ARBA" id="ARBA00022801"/>
    </source>
</evidence>
<evidence type="ECO:0000256" key="10">
    <source>
        <dbReference type="ARBA" id="ARBA00048988"/>
    </source>
</evidence>
<dbReference type="GO" id="GO:0005829">
    <property type="term" value="C:cytosol"/>
    <property type="evidence" value="ECO:0007669"/>
    <property type="project" value="TreeGrafter"/>
</dbReference>
<dbReference type="PANTHER" id="PTHR11070">
    <property type="entry name" value="UVRD / RECB / PCRA DNA HELICASE FAMILY MEMBER"/>
    <property type="match status" value="1"/>
</dbReference>
<evidence type="ECO:0000256" key="5">
    <source>
        <dbReference type="ARBA" id="ARBA00022840"/>
    </source>
</evidence>
<dbReference type="AlphaFoldDB" id="A0A381NB79"/>
<dbReference type="Pfam" id="PF13361">
    <property type="entry name" value="UvrD_C"/>
    <property type="match status" value="1"/>
</dbReference>
<organism evidence="13">
    <name type="scientific">marine metagenome</name>
    <dbReference type="NCBI Taxonomy" id="408172"/>
    <lineage>
        <taxon>unclassified sequences</taxon>
        <taxon>metagenomes</taxon>
        <taxon>ecological metagenomes</taxon>
    </lineage>
</organism>
<dbReference type="InterPro" id="IPR014017">
    <property type="entry name" value="DNA_helicase_UvrD-like_C"/>
</dbReference>
<proteinExistence type="inferred from homology"/>
<accession>A0A381NB79</accession>
<dbReference type="EMBL" id="UINC01000233">
    <property type="protein sequence ID" value="SUZ51689.1"/>
    <property type="molecule type" value="Genomic_DNA"/>
</dbReference>
<dbReference type="Pfam" id="PF00580">
    <property type="entry name" value="UvrD-helicase"/>
    <property type="match status" value="1"/>
</dbReference>
<dbReference type="PROSITE" id="PS51217">
    <property type="entry name" value="UVRD_HELICASE_CTER"/>
    <property type="match status" value="1"/>
</dbReference>
<dbReference type="CDD" id="cd18807">
    <property type="entry name" value="SF1_C_UvrD"/>
    <property type="match status" value="1"/>
</dbReference>
<keyword evidence="4" id="KW-0347">Helicase</keyword>
<comment type="catalytic activity">
    <reaction evidence="10">
        <text>ATP + H2O = ADP + phosphate + H(+)</text>
        <dbReference type="Rhea" id="RHEA:13065"/>
        <dbReference type="ChEBI" id="CHEBI:15377"/>
        <dbReference type="ChEBI" id="CHEBI:15378"/>
        <dbReference type="ChEBI" id="CHEBI:30616"/>
        <dbReference type="ChEBI" id="CHEBI:43474"/>
        <dbReference type="ChEBI" id="CHEBI:456216"/>
        <dbReference type="EC" id="5.6.2.4"/>
    </reaction>
</comment>
<evidence type="ECO:0000256" key="4">
    <source>
        <dbReference type="ARBA" id="ARBA00022806"/>
    </source>
</evidence>
<dbReference type="PANTHER" id="PTHR11070:SF2">
    <property type="entry name" value="ATP-DEPENDENT DNA HELICASE SRS2"/>
    <property type="match status" value="1"/>
</dbReference>
<evidence type="ECO:0000256" key="6">
    <source>
        <dbReference type="ARBA" id="ARBA00023125"/>
    </source>
</evidence>
<name>A0A381NB79_9ZZZZ</name>
<dbReference type="CDD" id="cd17932">
    <property type="entry name" value="DEXQc_UvrD"/>
    <property type="match status" value="1"/>
</dbReference>
<dbReference type="GO" id="GO:0000725">
    <property type="term" value="P:recombinational repair"/>
    <property type="evidence" value="ECO:0007669"/>
    <property type="project" value="TreeGrafter"/>
</dbReference>
<sequence length="751" mass="86367">MIEDKQSYLNDLNEAQEKPVLKINGPSMVIAGAGSGKTRVLTYKIVHLIKNGIDPFEILALTFTNKAAREMKSRISSMIGDGESKNIWMGTFHSVFAKILRFEAHKIGFTSDFTIYDVQDSERLISSIIKEMNLDKDSYRPKTIRNRISSLKNSFISVNAYFSNSDLTESDKLSKRPKTGDIYKEYSDRLVKSNSMDFDDLLLKTNELLNNFPEVLAKYQEKFKYILVDEYQDTNNSQYLIVKSLADKYQNICVVGDDAQSIYSFRGANINNIINFRNDYDDVEVYRLEQNYRSTKYIVNAANSVIDNNKNKIHKEVWTDNEFGDKIQITANPSDIAEARLISQKILNLIKSENNYKDFVVLYRTNAQSRVIEDSLRNSNIPYKIYGGVSFYNRKEIKDILAYLRLVVNNNDEESLKRIINYPPRGIGQVTINKIIIGSKNNNLSIYETIKSAKNLNLGLSNSSITKLENFINQIEVFKIQNKKLSAFEITDLVIKETKIIDELRKDESPESIARVENIQELLNGIRDFIDDQKEIADSKNNLSEFLSNVSLATDFDIDLKLSEDFVSLMSLHSSKGLEFKNVFIVGLEEDLFPSALSYNSRDDLEEERRLFYVGITRAKKNLYISYANSRYRWGKLISCEESRFIDEIDNDFIDFKDNNDFSVLQKKSKPSPFIKQKILRKGNFRHLSSVKSNSDFQTKVSVGDKVQHLKFGKGQVIRLEGDNDNVKAKIKFEKIGDKNLLLKFAKLKVL</sequence>